<feature type="region of interest" description="Disordered" evidence="1">
    <location>
        <begin position="113"/>
        <end position="139"/>
    </location>
</feature>
<dbReference type="Gene3D" id="1.10.150.20">
    <property type="entry name" value="5' to 3' exonuclease, C-terminal subdomain"/>
    <property type="match status" value="1"/>
</dbReference>
<protein>
    <recommendedName>
        <fullName evidence="4">Helix-hairpin-helix domain-containing protein</fullName>
    </recommendedName>
</protein>
<keyword evidence="3" id="KW-1185">Reference proteome</keyword>
<dbReference type="EMBL" id="JBHSAQ010000001">
    <property type="protein sequence ID" value="MFC3957361.1"/>
    <property type="molecule type" value="Genomic_DNA"/>
</dbReference>
<organism evidence="2 3">
    <name type="scientific">Halovivax cerinus</name>
    <dbReference type="NCBI Taxonomy" id="1487865"/>
    <lineage>
        <taxon>Archaea</taxon>
        <taxon>Methanobacteriati</taxon>
        <taxon>Methanobacteriota</taxon>
        <taxon>Stenosarchaea group</taxon>
        <taxon>Halobacteria</taxon>
        <taxon>Halobacteriales</taxon>
        <taxon>Natrialbaceae</taxon>
        <taxon>Halovivax</taxon>
    </lineage>
</organism>
<feature type="region of interest" description="Disordered" evidence="1">
    <location>
        <begin position="1"/>
        <end position="43"/>
    </location>
</feature>
<comment type="caution">
    <text evidence="2">The sequence shown here is derived from an EMBL/GenBank/DDBJ whole genome shotgun (WGS) entry which is preliminary data.</text>
</comment>
<dbReference type="AlphaFoldDB" id="A0ABD5NK16"/>
<evidence type="ECO:0008006" key="4">
    <source>
        <dbReference type="Google" id="ProtNLM"/>
    </source>
</evidence>
<gene>
    <name evidence="2" type="ORF">ACFOUR_03100</name>
</gene>
<name>A0ABD5NK16_9EURY</name>
<proteinExistence type="predicted"/>
<reference evidence="2 3" key="1">
    <citation type="journal article" date="2019" name="Int. J. Syst. Evol. Microbiol.">
        <title>The Global Catalogue of Microorganisms (GCM) 10K type strain sequencing project: providing services to taxonomists for standard genome sequencing and annotation.</title>
        <authorList>
            <consortium name="The Broad Institute Genomics Platform"/>
            <consortium name="The Broad Institute Genome Sequencing Center for Infectious Disease"/>
            <person name="Wu L."/>
            <person name="Ma J."/>
        </authorList>
    </citation>
    <scope>NUCLEOTIDE SEQUENCE [LARGE SCALE GENOMIC DNA]</scope>
    <source>
        <strain evidence="2 3">IBRC-M 10256</strain>
    </source>
</reference>
<evidence type="ECO:0000313" key="3">
    <source>
        <dbReference type="Proteomes" id="UP001595846"/>
    </source>
</evidence>
<dbReference type="Proteomes" id="UP001595846">
    <property type="component" value="Unassembled WGS sequence"/>
</dbReference>
<dbReference type="RefSeq" id="WP_256531717.1">
    <property type="nucleotide sequence ID" value="NZ_CP101824.1"/>
</dbReference>
<evidence type="ECO:0000313" key="2">
    <source>
        <dbReference type="EMBL" id="MFC3957361.1"/>
    </source>
</evidence>
<dbReference type="GeneID" id="73904469"/>
<accession>A0ABD5NK16</accession>
<sequence>MAHETDAAKTAIEAVRPLEPDERGRFVDAGVDPSRLESTGIDPAGVVEKEYSYRQLVDGGLSEDDAGALRRTFSLPWSFETDGNLDDRSEAVSGLGDDERAWVAASADESWQGFDGAGERSIPTTTDRPAERPYPRPTPVTAVTGVSEANADRLADAGVVSAERLATIHAGEVASALDLDVLHVRTWRHNARELVRR</sequence>
<feature type="compositionally biased region" description="Basic and acidic residues" evidence="1">
    <location>
        <begin position="16"/>
        <end position="26"/>
    </location>
</feature>
<evidence type="ECO:0000256" key="1">
    <source>
        <dbReference type="SAM" id="MobiDB-lite"/>
    </source>
</evidence>